<evidence type="ECO:0000313" key="1">
    <source>
        <dbReference type="EMBL" id="QNR70478.1"/>
    </source>
</evidence>
<dbReference type="Proteomes" id="UP000516384">
    <property type="component" value="Plasmid pPlas1"/>
</dbReference>
<reference evidence="1 2" key="1">
    <citation type="submission" date="2020-09" db="EMBL/GenBank/DDBJ databases">
        <title>Characterization of Paenibacillus peoriae strain ZF390 with broad-spectrum antimicrobial activity as a potential biocontrol agent.</title>
        <authorList>
            <person name="Li L."/>
            <person name="Zhao Y."/>
            <person name="Li B."/>
            <person name="Xie X."/>
        </authorList>
    </citation>
    <scope>NUCLEOTIDE SEQUENCE [LARGE SCALE GENOMIC DNA]</scope>
    <source>
        <strain evidence="1 2">ZF390</strain>
        <plasmid evidence="1 2">pPlas1</plasmid>
    </source>
</reference>
<dbReference type="RefSeq" id="WP_190299785.1">
    <property type="nucleotide sequence ID" value="NZ_CP061173.1"/>
</dbReference>
<keyword evidence="1" id="KW-0614">Plasmid</keyword>
<gene>
    <name evidence="1" type="ORF">IAQ67_28630</name>
</gene>
<evidence type="ECO:0000313" key="2">
    <source>
        <dbReference type="Proteomes" id="UP000516384"/>
    </source>
</evidence>
<organism evidence="1 2">
    <name type="scientific">Paenibacillus peoriae</name>
    <dbReference type="NCBI Taxonomy" id="59893"/>
    <lineage>
        <taxon>Bacteria</taxon>
        <taxon>Bacillati</taxon>
        <taxon>Bacillota</taxon>
        <taxon>Bacilli</taxon>
        <taxon>Bacillales</taxon>
        <taxon>Paenibacillaceae</taxon>
        <taxon>Paenibacillus</taxon>
    </lineage>
</organism>
<proteinExistence type="predicted"/>
<name>A0A7H0YHC0_9BACL</name>
<geneLocation type="plasmid" evidence="1 2">
    <name>pPlas1</name>
</geneLocation>
<dbReference type="EMBL" id="CP061173">
    <property type="protein sequence ID" value="QNR70478.1"/>
    <property type="molecule type" value="Genomic_DNA"/>
</dbReference>
<protein>
    <submittedName>
        <fullName evidence="1">Uncharacterized protein</fullName>
    </submittedName>
</protein>
<dbReference type="AlphaFoldDB" id="A0A7H0YHC0"/>
<sequence>MLNYRLHLLAAQYGWHHNKRYNLYQKVNGRVFVYVTPMLWGYAQVQLYKRGYSEMSVCKLELRAETAERYRDLFQVGEVWIQKYSSGDEKLMASDIYAVSNPKGVWGTKAEEGLYWIR</sequence>
<accession>A0A7H0YHC0</accession>